<evidence type="ECO:0000313" key="2">
    <source>
        <dbReference type="Proteomes" id="UP000324632"/>
    </source>
</evidence>
<reference evidence="1 2" key="1">
    <citation type="journal article" date="2019" name="Mol. Ecol. Resour.">
        <title>Chromosome-level genome assembly of Triplophysa tibetana, a fish adapted to the harsh high-altitude environment of the Tibetan Plateau.</title>
        <authorList>
            <person name="Yang X."/>
            <person name="Liu H."/>
            <person name="Ma Z."/>
            <person name="Zou Y."/>
            <person name="Zou M."/>
            <person name="Mao Y."/>
            <person name="Li X."/>
            <person name="Wang H."/>
            <person name="Chen T."/>
            <person name="Wang W."/>
            <person name="Yang R."/>
        </authorList>
    </citation>
    <scope>NUCLEOTIDE SEQUENCE [LARGE SCALE GENOMIC DNA]</scope>
    <source>
        <strain evidence="1">TTIB1903HZAU</strain>
        <tissue evidence="1">Muscle</tissue>
    </source>
</reference>
<evidence type="ECO:0000313" key="1">
    <source>
        <dbReference type="EMBL" id="KAA0707862.1"/>
    </source>
</evidence>
<gene>
    <name evidence="1" type="ORF">E1301_Tti009660</name>
</gene>
<dbReference type="EMBL" id="SOYY01000019">
    <property type="protein sequence ID" value="KAA0707862.1"/>
    <property type="molecule type" value="Genomic_DNA"/>
</dbReference>
<comment type="caution">
    <text evidence="1">The sequence shown here is derived from an EMBL/GenBank/DDBJ whole genome shotgun (WGS) entry which is preliminary data.</text>
</comment>
<dbReference type="Proteomes" id="UP000324632">
    <property type="component" value="Chromosome 19"/>
</dbReference>
<proteinExistence type="predicted"/>
<name>A0A5A9NCZ4_9TELE</name>
<accession>A0A5A9NCZ4</accession>
<dbReference type="AlphaFoldDB" id="A0A5A9NCZ4"/>
<keyword evidence="2" id="KW-1185">Reference proteome</keyword>
<organism evidence="1 2">
    <name type="scientific">Triplophysa tibetana</name>
    <dbReference type="NCBI Taxonomy" id="1572043"/>
    <lineage>
        <taxon>Eukaryota</taxon>
        <taxon>Metazoa</taxon>
        <taxon>Chordata</taxon>
        <taxon>Craniata</taxon>
        <taxon>Vertebrata</taxon>
        <taxon>Euteleostomi</taxon>
        <taxon>Actinopterygii</taxon>
        <taxon>Neopterygii</taxon>
        <taxon>Teleostei</taxon>
        <taxon>Ostariophysi</taxon>
        <taxon>Cypriniformes</taxon>
        <taxon>Nemacheilidae</taxon>
        <taxon>Triplophysa</taxon>
    </lineage>
</organism>
<sequence>MGRKLIVRVTSIRSEYDHVSCVKQEDYNGLHFYYVSRGSCITHSHLKNSEALLSHFTRALSSVSSGVSLSEAANRVFKDRLTPETTNTGTCPAVRGQTLKEKKRLGHRDRSGLVEEAGVYKTTLKGPDMALYFPYVGRGGEEEEGEQDFEEP</sequence>
<protein>
    <submittedName>
        <fullName evidence="1">Uncharacterized protein</fullName>
    </submittedName>
</protein>